<dbReference type="GO" id="GO:0043531">
    <property type="term" value="F:ADP binding"/>
    <property type="evidence" value="ECO:0007669"/>
    <property type="project" value="InterPro"/>
</dbReference>
<dbReference type="SUPFAM" id="SSF52058">
    <property type="entry name" value="L domain-like"/>
    <property type="match status" value="2"/>
</dbReference>
<feature type="domain" description="NB-ARC" evidence="6">
    <location>
        <begin position="202"/>
        <end position="373"/>
    </location>
</feature>
<evidence type="ECO:0000259" key="6">
    <source>
        <dbReference type="Pfam" id="PF00931"/>
    </source>
</evidence>
<dbReference type="Pfam" id="PF23598">
    <property type="entry name" value="LRR_14"/>
    <property type="match status" value="1"/>
</dbReference>
<dbReference type="SUPFAM" id="SSF52540">
    <property type="entry name" value="P-loop containing nucleoside triphosphate hydrolases"/>
    <property type="match status" value="1"/>
</dbReference>
<feature type="domain" description="Disease resistance N-terminal" evidence="7">
    <location>
        <begin position="48"/>
        <end position="133"/>
    </location>
</feature>
<organism evidence="10 11">
    <name type="scientific">Vitis vinifera</name>
    <name type="common">Grape</name>
    <dbReference type="NCBI Taxonomy" id="29760"/>
    <lineage>
        <taxon>Eukaryota</taxon>
        <taxon>Viridiplantae</taxon>
        <taxon>Streptophyta</taxon>
        <taxon>Embryophyta</taxon>
        <taxon>Tracheophyta</taxon>
        <taxon>Spermatophyta</taxon>
        <taxon>Magnoliopsida</taxon>
        <taxon>eudicotyledons</taxon>
        <taxon>Gunneridae</taxon>
        <taxon>Pentapetalae</taxon>
        <taxon>rosids</taxon>
        <taxon>Vitales</taxon>
        <taxon>Vitaceae</taxon>
        <taxon>Viteae</taxon>
        <taxon>Vitis</taxon>
    </lineage>
</organism>
<protein>
    <submittedName>
        <fullName evidence="10">Putative disease resistance protein RGA3</fullName>
    </submittedName>
</protein>
<dbReference type="EMBL" id="QGNW01000129">
    <property type="protein sequence ID" value="RVW93412.1"/>
    <property type="molecule type" value="Genomic_DNA"/>
</dbReference>
<dbReference type="InterPro" id="IPR041118">
    <property type="entry name" value="Rx_N"/>
</dbReference>
<dbReference type="Pfam" id="PF18052">
    <property type="entry name" value="Rx_N"/>
    <property type="match status" value="1"/>
</dbReference>
<dbReference type="GO" id="GO:0006952">
    <property type="term" value="P:defense response"/>
    <property type="evidence" value="ECO:0007669"/>
    <property type="project" value="UniProtKB-KW"/>
</dbReference>
<dbReference type="GO" id="GO:0051707">
    <property type="term" value="P:response to other organism"/>
    <property type="evidence" value="ECO:0007669"/>
    <property type="project" value="UniProtKB-ARBA"/>
</dbReference>
<keyword evidence="3" id="KW-0547">Nucleotide-binding</keyword>
<keyword evidence="4" id="KW-0611">Plant defense</keyword>
<evidence type="ECO:0000256" key="1">
    <source>
        <dbReference type="ARBA" id="ARBA00022614"/>
    </source>
</evidence>
<feature type="domain" description="R13L1/DRL21-like LRR repeat region" evidence="9">
    <location>
        <begin position="501"/>
        <end position="630"/>
    </location>
</feature>
<dbReference type="Pfam" id="PF00931">
    <property type="entry name" value="NB-ARC"/>
    <property type="match status" value="1"/>
</dbReference>
<keyword evidence="2" id="KW-0677">Repeat</keyword>
<dbReference type="InterPro" id="IPR042197">
    <property type="entry name" value="Apaf_helical"/>
</dbReference>
<dbReference type="GO" id="GO:0005524">
    <property type="term" value="F:ATP binding"/>
    <property type="evidence" value="ECO:0007669"/>
    <property type="project" value="UniProtKB-KW"/>
</dbReference>
<dbReference type="AlphaFoldDB" id="A0A438I9M7"/>
<dbReference type="Gene3D" id="1.10.8.430">
    <property type="entry name" value="Helical domain of apoptotic protease-activating factors"/>
    <property type="match status" value="1"/>
</dbReference>
<evidence type="ECO:0000256" key="2">
    <source>
        <dbReference type="ARBA" id="ARBA00022737"/>
    </source>
</evidence>
<dbReference type="Gene3D" id="3.80.10.10">
    <property type="entry name" value="Ribonuclease Inhibitor"/>
    <property type="match status" value="3"/>
</dbReference>
<keyword evidence="1" id="KW-0433">Leucine-rich repeat</keyword>
<dbReference type="Gene3D" id="1.20.5.4130">
    <property type="match status" value="1"/>
</dbReference>
<dbReference type="Gene3D" id="3.40.50.300">
    <property type="entry name" value="P-loop containing nucleotide triphosphate hydrolases"/>
    <property type="match status" value="1"/>
</dbReference>
<accession>A0A438I9M7</accession>
<sequence length="1103" mass="124114">MYYPKTACLVVFSCNSLNVSFSYHTLLAFCSFSSSKMAEQIPFNIIADVFTKLGSSAVRQIGSACGVAKELTKLTKKLDTIRGVLVDAEKRQEESDAVKAWVRRLKDVVYDADDLLDDFATHQLPRGRVARQVSDFFSSSNKVVFRFKMSDRLKNIKEEMDEIVKEIPMLSLIQGNVTHREVESSRRETHSFVLTSEIVGREENKEEIIKSLVSSDNQGILSMVAILGIGGLGKTTLAQLVYNDPRVVQYFELKIWVCVSDHFDVKLLVKNILQSVSKEDVESLKLDALKDHLHANIKQKRCLLVLDDVWNEDFEKWDQLRTLLMVVEKGSKIVVTTRNNKVASIMGIDFRVNLEGLNQNQSWDLFSKLAFKEGQEKALPKLVEIGKEIVNMCNGVPLVIKTLGTILHLETEERYEVLVLEDDVKEISREVHHVSLFKLTNLKLKVDLKDTRELINLRHLENDWCRGLSHMPCGIGELTLLQSLSIFVVGNMGNGRGVGRLSELKGLNNLRGELSIVNLENVRDAVVESREANLGEKQHIQSLRLIWKRSGAQSGEDAESVLEGLQPHSNLKQLCVENYGGGRFPSWMMNGGLSSMLPKLTTVNLKGCSRCQTLPCFVRLPHLKSLQLHHLEKVECMEEGSSEGPFFPSLQKLSLNRMQKLKELWRRDLATLPPPSFPCLSQLEIKFCYLLASLELHSSPLLSKLQIYECRKLTSLLLPPSPVLSELKITSCDDLASLELHSSPLLSKLEISICPKLTSLILPPSPLLSQLDIESCHDLESLELHSSPLLSKLEILECRKLTSLLLPPSPLLSQLKIMCCGDLASLELHSSPLLSMFLIRECPKLTSLQLPPSPLLSQLVIGSCRDLASLEFHSSPRLSMLEISICPKLTSLLLHPSPRPSQLDTESCHDLASLELHSFPLLSKFLIRECPKLTSLLLPPSPRLSQLDIKSCHDLASLDELHQHVSTLRSLQIWDCSRLSTLPHWIGNLTSLTHLCIGSCHQLPSLPEEFRSLRILKSLTIHDWSGLTTLPDWIGSLSSLEHLQIRECPKLTSLPEEMRSLTTLHRLEISDCPHLSERCQRENGEDWPKIAHVQIKSVDGRRD</sequence>
<evidence type="ECO:0000259" key="9">
    <source>
        <dbReference type="Pfam" id="PF25019"/>
    </source>
</evidence>
<dbReference type="InterPro" id="IPR002182">
    <property type="entry name" value="NB-ARC"/>
</dbReference>
<evidence type="ECO:0000256" key="5">
    <source>
        <dbReference type="ARBA" id="ARBA00022840"/>
    </source>
</evidence>
<name>A0A438I9M7_VITVI</name>
<dbReference type="PANTHER" id="PTHR36766:SF40">
    <property type="entry name" value="DISEASE RESISTANCE PROTEIN RGA3"/>
    <property type="match status" value="1"/>
</dbReference>
<evidence type="ECO:0000259" key="8">
    <source>
        <dbReference type="Pfam" id="PF23598"/>
    </source>
</evidence>
<dbReference type="InterPro" id="IPR032675">
    <property type="entry name" value="LRR_dom_sf"/>
</dbReference>
<evidence type="ECO:0000256" key="4">
    <source>
        <dbReference type="ARBA" id="ARBA00022821"/>
    </source>
</evidence>
<dbReference type="InterPro" id="IPR055414">
    <property type="entry name" value="LRR_R13L4/SHOC2-like"/>
</dbReference>
<dbReference type="Proteomes" id="UP000288805">
    <property type="component" value="Unassembled WGS sequence"/>
</dbReference>
<evidence type="ECO:0000256" key="3">
    <source>
        <dbReference type="ARBA" id="ARBA00022741"/>
    </source>
</evidence>
<dbReference type="PRINTS" id="PR00364">
    <property type="entry name" value="DISEASERSIST"/>
</dbReference>
<dbReference type="PANTHER" id="PTHR36766">
    <property type="entry name" value="PLANT BROAD-SPECTRUM MILDEW RESISTANCE PROTEIN RPW8"/>
    <property type="match status" value="1"/>
</dbReference>
<evidence type="ECO:0000313" key="10">
    <source>
        <dbReference type="EMBL" id="RVW93412.1"/>
    </source>
</evidence>
<comment type="caution">
    <text evidence="10">The sequence shown here is derived from an EMBL/GenBank/DDBJ whole genome shotgun (WGS) entry which is preliminary data.</text>
</comment>
<gene>
    <name evidence="10" type="primary">RGA3_44</name>
    <name evidence="10" type="ORF">CK203_035078</name>
</gene>
<dbReference type="InterPro" id="IPR027417">
    <property type="entry name" value="P-loop_NTPase"/>
</dbReference>
<reference evidence="10 11" key="1">
    <citation type="journal article" date="2018" name="PLoS Genet.">
        <title>Population sequencing reveals clonal diversity and ancestral inbreeding in the grapevine cultivar Chardonnay.</title>
        <authorList>
            <person name="Roach M.J."/>
            <person name="Johnson D.L."/>
            <person name="Bohlmann J."/>
            <person name="van Vuuren H.J."/>
            <person name="Jones S.J."/>
            <person name="Pretorius I.S."/>
            <person name="Schmidt S.A."/>
            <person name="Borneman A.R."/>
        </authorList>
    </citation>
    <scope>NUCLEOTIDE SEQUENCE [LARGE SCALE GENOMIC DNA]</scope>
    <source>
        <strain evidence="11">cv. Chardonnay</strain>
        <tissue evidence="10">Leaf</tissue>
    </source>
</reference>
<feature type="domain" description="Disease resistance R13L4/SHOC-2-like LRR" evidence="8">
    <location>
        <begin position="947"/>
        <end position="1079"/>
    </location>
</feature>
<dbReference type="Pfam" id="PF25019">
    <property type="entry name" value="LRR_R13L1-DRL21"/>
    <property type="match status" value="1"/>
</dbReference>
<evidence type="ECO:0000259" key="7">
    <source>
        <dbReference type="Pfam" id="PF18052"/>
    </source>
</evidence>
<proteinExistence type="predicted"/>
<dbReference type="FunFam" id="3.40.50.300:FF:001091">
    <property type="entry name" value="Probable disease resistance protein At1g61300"/>
    <property type="match status" value="1"/>
</dbReference>
<keyword evidence="5" id="KW-0067">ATP-binding</keyword>
<dbReference type="InterPro" id="IPR056789">
    <property type="entry name" value="LRR_R13L1-DRL21"/>
</dbReference>
<evidence type="ECO:0000313" key="11">
    <source>
        <dbReference type="Proteomes" id="UP000288805"/>
    </source>
</evidence>